<dbReference type="InterPro" id="IPR001305">
    <property type="entry name" value="HSP_DnaJ_Cys-rich_dom"/>
</dbReference>
<dbReference type="Proteomes" id="UP000729402">
    <property type="component" value="Unassembled WGS sequence"/>
</dbReference>
<evidence type="ECO:0000313" key="6">
    <source>
        <dbReference type="EMBL" id="KAG8095696.1"/>
    </source>
</evidence>
<dbReference type="EMBL" id="JAAALK010000079">
    <property type="protein sequence ID" value="KAG8095696.1"/>
    <property type="molecule type" value="Genomic_DNA"/>
</dbReference>
<keyword evidence="4" id="KW-0862">Zinc</keyword>
<keyword evidence="3" id="KW-0863">Zinc-finger</keyword>
<dbReference type="GO" id="GO:0006457">
    <property type="term" value="P:protein folding"/>
    <property type="evidence" value="ECO:0007669"/>
    <property type="project" value="InterPro"/>
</dbReference>
<gene>
    <name evidence="6" type="ORF">GUJ93_ZPchr0013g35405</name>
</gene>
<dbReference type="InterPro" id="IPR044713">
    <property type="entry name" value="DNJA1/2-like"/>
</dbReference>
<dbReference type="GO" id="GO:0051082">
    <property type="term" value="F:unfolded protein binding"/>
    <property type="evidence" value="ECO:0007669"/>
    <property type="project" value="InterPro"/>
</dbReference>
<dbReference type="FunFam" id="2.10.230.10:FF:000001">
    <property type="entry name" value="DnaJ subfamily A member 2"/>
    <property type="match status" value="1"/>
</dbReference>
<dbReference type="GO" id="GO:0008270">
    <property type="term" value="F:zinc ion binding"/>
    <property type="evidence" value="ECO:0007669"/>
    <property type="project" value="UniProtKB-KW"/>
</dbReference>
<evidence type="ECO:0000256" key="1">
    <source>
        <dbReference type="ARBA" id="ARBA00022723"/>
    </source>
</evidence>
<dbReference type="CDD" id="cd10719">
    <property type="entry name" value="DnaJ_zf"/>
    <property type="match status" value="1"/>
</dbReference>
<evidence type="ECO:0000256" key="4">
    <source>
        <dbReference type="ARBA" id="ARBA00022833"/>
    </source>
</evidence>
<keyword evidence="1" id="KW-0479">Metal-binding</keyword>
<dbReference type="PANTHER" id="PTHR43888">
    <property type="entry name" value="DNAJ-LIKE-2, ISOFORM A-RELATED"/>
    <property type="match status" value="1"/>
</dbReference>
<dbReference type="GO" id="GO:0030544">
    <property type="term" value="F:Hsp70 protein binding"/>
    <property type="evidence" value="ECO:0007669"/>
    <property type="project" value="InterPro"/>
</dbReference>
<dbReference type="Pfam" id="PF00684">
    <property type="entry name" value="DnaJ_CXXCXGXG"/>
    <property type="match status" value="1"/>
</dbReference>
<evidence type="ECO:0000256" key="3">
    <source>
        <dbReference type="ARBA" id="ARBA00022771"/>
    </source>
</evidence>
<reference evidence="6" key="1">
    <citation type="journal article" date="2021" name="bioRxiv">
        <title>Whole Genome Assembly and Annotation of Northern Wild Rice, Zizania palustris L., Supports a Whole Genome Duplication in the Zizania Genus.</title>
        <authorList>
            <person name="Haas M."/>
            <person name="Kono T."/>
            <person name="Macchietto M."/>
            <person name="Millas R."/>
            <person name="McGilp L."/>
            <person name="Shao M."/>
            <person name="Duquette J."/>
            <person name="Hirsch C.N."/>
            <person name="Kimball J."/>
        </authorList>
    </citation>
    <scope>NUCLEOTIDE SEQUENCE</scope>
    <source>
        <tissue evidence="6">Fresh leaf tissue</tissue>
    </source>
</reference>
<evidence type="ECO:0000313" key="7">
    <source>
        <dbReference type="Proteomes" id="UP000729402"/>
    </source>
</evidence>
<feature type="domain" description="CR-type" evidence="5">
    <location>
        <begin position="78"/>
        <end position="121"/>
    </location>
</feature>
<sequence length="151" mass="16714">MYRWCPEITATLGRPTFALTKKNSKCGAAGDPDEQAAVSASPELRCQKGSHCSQFVPSEKDPRVEQQELAMDVMVHAGLKTITRQIGLGMTQQMNTVCPECRGSGEMISEKDKCPSCKGDKVVQEKILEVHVEKGINMAKRLYSRVKLMKL</sequence>
<protein>
    <recommendedName>
        <fullName evidence="5">CR-type domain-containing protein</fullName>
    </recommendedName>
</protein>
<keyword evidence="2" id="KW-0677">Repeat</keyword>
<evidence type="ECO:0000259" key="5">
    <source>
        <dbReference type="Pfam" id="PF00684"/>
    </source>
</evidence>
<name>A0A8J6BWN4_ZIZPA</name>
<dbReference type="OrthoDB" id="1937398at2759"/>
<keyword evidence="7" id="KW-1185">Reference proteome</keyword>
<organism evidence="6 7">
    <name type="scientific">Zizania palustris</name>
    <name type="common">Northern wild rice</name>
    <dbReference type="NCBI Taxonomy" id="103762"/>
    <lineage>
        <taxon>Eukaryota</taxon>
        <taxon>Viridiplantae</taxon>
        <taxon>Streptophyta</taxon>
        <taxon>Embryophyta</taxon>
        <taxon>Tracheophyta</taxon>
        <taxon>Spermatophyta</taxon>
        <taxon>Magnoliopsida</taxon>
        <taxon>Liliopsida</taxon>
        <taxon>Poales</taxon>
        <taxon>Poaceae</taxon>
        <taxon>BOP clade</taxon>
        <taxon>Oryzoideae</taxon>
        <taxon>Oryzeae</taxon>
        <taxon>Zizaniinae</taxon>
        <taxon>Zizania</taxon>
    </lineage>
</organism>
<dbReference type="AlphaFoldDB" id="A0A8J6BWN4"/>
<accession>A0A8J6BWN4</accession>
<evidence type="ECO:0000256" key="2">
    <source>
        <dbReference type="ARBA" id="ARBA00022737"/>
    </source>
</evidence>
<comment type="caution">
    <text evidence="6">The sequence shown here is derived from an EMBL/GenBank/DDBJ whole genome shotgun (WGS) entry which is preliminary data.</text>
</comment>
<reference evidence="6" key="2">
    <citation type="submission" date="2021-02" db="EMBL/GenBank/DDBJ databases">
        <authorList>
            <person name="Kimball J.A."/>
            <person name="Haas M.W."/>
            <person name="Macchietto M."/>
            <person name="Kono T."/>
            <person name="Duquette J."/>
            <person name="Shao M."/>
        </authorList>
    </citation>
    <scope>NUCLEOTIDE SEQUENCE</scope>
    <source>
        <tissue evidence="6">Fresh leaf tissue</tissue>
    </source>
</reference>
<proteinExistence type="predicted"/>